<proteinExistence type="predicted"/>
<protein>
    <submittedName>
        <fullName evidence="2">Phosphotransferase family protein</fullName>
    </submittedName>
</protein>
<sequence>MSQSAERTTTDIAFAVAARRGAGSVSWGGAGTEFLFYEAAGGLVREGYRIPRSREFNTANNKGVSAETLQRQEMALARWASDSGIPSAAAIDLVMQDGFPVLILEVVDDDGSDLDGTALGSVIASMHRLPVPGLPLVAQAGKPWDARLVDRLEERYTRLRIRHSLPSLPPSATLQATLERNSSKPCLTHMDLRRQNVRVHNGQPLAIFDWSNALAAPPELEIARISEYSVIRENGIDYTAFLSGYSKGGGSIDVGSPSWPIYTLDAAVMLAGVFDTVAPDPEVREHFLSRARALVRDL</sequence>
<accession>A0AB39YLL1</accession>
<name>A0AB39YLL1_9MICC</name>
<evidence type="ECO:0000313" key="2">
    <source>
        <dbReference type="EMBL" id="XDV70798.1"/>
    </source>
</evidence>
<gene>
    <name evidence="2" type="ORF">ABQM86_17810</name>
</gene>
<dbReference type="SUPFAM" id="SSF56112">
    <property type="entry name" value="Protein kinase-like (PK-like)"/>
    <property type="match status" value="1"/>
</dbReference>
<dbReference type="InterPro" id="IPR011009">
    <property type="entry name" value="Kinase-like_dom_sf"/>
</dbReference>
<dbReference type="RefSeq" id="WP_369745147.1">
    <property type="nucleotide sequence ID" value="NZ_CP165735.1"/>
</dbReference>
<organism evidence="2">
    <name type="scientific">Paenarthrobacter sp. AMU7</name>
    <dbReference type="NCBI Taxonomy" id="3162492"/>
    <lineage>
        <taxon>Bacteria</taxon>
        <taxon>Bacillati</taxon>
        <taxon>Actinomycetota</taxon>
        <taxon>Actinomycetes</taxon>
        <taxon>Micrococcales</taxon>
        <taxon>Micrococcaceae</taxon>
        <taxon>Paenarthrobacter</taxon>
    </lineage>
</organism>
<feature type="domain" description="Aminoglycoside phosphotransferase" evidence="1">
    <location>
        <begin position="71"/>
        <end position="245"/>
    </location>
</feature>
<dbReference type="EMBL" id="CP165735">
    <property type="protein sequence ID" value="XDV70798.1"/>
    <property type="molecule type" value="Genomic_DNA"/>
</dbReference>
<evidence type="ECO:0000259" key="1">
    <source>
        <dbReference type="Pfam" id="PF01636"/>
    </source>
</evidence>
<dbReference type="InterPro" id="IPR002575">
    <property type="entry name" value="Aminoglycoside_PTrfase"/>
</dbReference>
<dbReference type="Gene3D" id="3.90.1200.10">
    <property type="match status" value="1"/>
</dbReference>
<reference evidence="2" key="1">
    <citation type="submission" date="2024-07" db="EMBL/GenBank/DDBJ databases">
        <authorList>
            <person name="Li J."/>
            <person name="Wei H."/>
            <person name="Ma J."/>
        </authorList>
    </citation>
    <scope>NUCLEOTIDE SEQUENCE</scope>
    <source>
        <strain evidence="2">AMU7</strain>
    </source>
</reference>
<dbReference type="Pfam" id="PF01636">
    <property type="entry name" value="APH"/>
    <property type="match status" value="1"/>
</dbReference>
<dbReference type="AlphaFoldDB" id="A0AB39YLL1"/>